<comment type="caution">
    <text evidence="1">The sequence shown here is derived from an EMBL/GenBank/DDBJ whole genome shotgun (WGS) entry which is preliminary data.</text>
</comment>
<proteinExistence type="predicted"/>
<gene>
    <name evidence="1" type="ORF">C4F50_17845</name>
</gene>
<dbReference type="Proteomes" id="UP000640614">
    <property type="component" value="Unassembled WGS sequence"/>
</dbReference>
<dbReference type="EMBL" id="PRDM01000004">
    <property type="protein sequence ID" value="MBE8726783.1"/>
    <property type="molecule type" value="Genomic_DNA"/>
</dbReference>
<accession>A0ABR9TN53</accession>
<sequence length="70" mass="7837">MVIQARNQTYTKIMAILKQAKNIVINVHSDSTAIVNNNMTKTAKKITMRSIQGNLEIHSINKINKKSNGN</sequence>
<reference evidence="1 2" key="1">
    <citation type="submission" date="2018-07" db="EMBL/GenBank/DDBJ databases">
        <title>Genome assembly of strain KB82.</title>
        <authorList>
            <person name="Kukolya J."/>
            <person name="Horvath B."/>
            <person name="Nagy I."/>
            <person name="Toth A."/>
        </authorList>
    </citation>
    <scope>NUCLEOTIDE SEQUENCE [LARGE SCALE GENOMIC DNA]</scope>
    <source>
        <strain evidence="1 2">Kb82</strain>
    </source>
</reference>
<organism evidence="1 2">
    <name type="scientific">Flavobacterium hungaricum</name>
    <dbReference type="NCBI Taxonomy" id="2082725"/>
    <lineage>
        <taxon>Bacteria</taxon>
        <taxon>Pseudomonadati</taxon>
        <taxon>Bacteroidota</taxon>
        <taxon>Flavobacteriia</taxon>
        <taxon>Flavobacteriales</taxon>
        <taxon>Flavobacteriaceae</taxon>
        <taxon>Flavobacterium</taxon>
    </lineage>
</organism>
<evidence type="ECO:0000313" key="1">
    <source>
        <dbReference type="EMBL" id="MBE8726783.1"/>
    </source>
</evidence>
<evidence type="ECO:0000313" key="2">
    <source>
        <dbReference type="Proteomes" id="UP000640614"/>
    </source>
</evidence>
<keyword evidence="2" id="KW-1185">Reference proteome</keyword>
<protein>
    <submittedName>
        <fullName evidence="1">Uncharacterized protein</fullName>
    </submittedName>
</protein>
<name>A0ABR9TN53_9FLAO</name>